<dbReference type="EMBL" id="BLAU01000001">
    <property type="protein sequence ID" value="GET21046.1"/>
    <property type="molecule type" value="Genomic_DNA"/>
</dbReference>
<reference evidence="2 3" key="1">
    <citation type="submission" date="2018-03" db="EMBL/GenBank/DDBJ databases">
        <title>Genomic Encyclopedia of Archaeal and Bacterial Type Strains, Phase II (KMG-II): from individual species to whole genera.</title>
        <authorList>
            <person name="Goeker M."/>
        </authorList>
    </citation>
    <scope>NUCLEOTIDE SEQUENCE [LARGE SCALE GENOMIC DNA]</scope>
    <source>
        <strain evidence="2 3">DSM 27267</strain>
    </source>
</reference>
<gene>
    <name evidence="2" type="ORF">CLV93_10991</name>
    <name evidence="1" type="ORF">JCM18694_12920</name>
</gene>
<comment type="caution">
    <text evidence="2">The sequence shown here is derived from an EMBL/GenBank/DDBJ whole genome shotgun (WGS) entry which is preliminary data.</text>
</comment>
<evidence type="ECO:0000313" key="1">
    <source>
        <dbReference type="EMBL" id="GET21046.1"/>
    </source>
</evidence>
<proteinExistence type="predicted"/>
<dbReference type="AlphaFoldDB" id="A0A2P8C936"/>
<dbReference type="Proteomes" id="UP000240621">
    <property type="component" value="Unassembled WGS sequence"/>
</dbReference>
<evidence type="ECO:0000313" key="4">
    <source>
        <dbReference type="Proteomes" id="UP000396862"/>
    </source>
</evidence>
<dbReference type="InterPro" id="IPR010994">
    <property type="entry name" value="RuvA_2-like"/>
</dbReference>
<dbReference type="OrthoDB" id="9766750at2"/>
<organism evidence="2 3">
    <name type="scientific">Prolixibacter denitrificans</name>
    <dbReference type="NCBI Taxonomy" id="1541063"/>
    <lineage>
        <taxon>Bacteria</taxon>
        <taxon>Pseudomonadati</taxon>
        <taxon>Bacteroidota</taxon>
        <taxon>Bacteroidia</taxon>
        <taxon>Marinilabiliales</taxon>
        <taxon>Prolixibacteraceae</taxon>
        <taxon>Prolixibacter</taxon>
    </lineage>
</organism>
<protein>
    <submittedName>
        <fullName evidence="2">Helix-hairpin-helix protein</fullName>
    </submittedName>
</protein>
<dbReference type="Gene3D" id="1.10.150.280">
    <property type="entry name" value="AF1531-like domain"/>
    <property type="match status" value="1"/>
</dbReference>
<sequence>MIKEKWHIVLLILFIPLVPIESVGQERSREQEIEQIIESIRESAEDETESALILEDLTHLAEQPLNINSATATDLEKLHFLNFSQIATIINYREKHGEILSSYELNTLPGFTPDIVARIRPFISFAQPSAEARKYRRRGRSYLLLKGQRLFPKSRGYGSASISEPPKYPGTPERFYTRYHYEKAESWSAGFTAEKDAGEEFFSGDNSNGFDFYSAFAAVQGRGFIKQVNIGDFYIRTGQGLNYWSGMGAGKSADVLNTMKSGQGIRAYTSTDENRFFRGGALTLGRGPFEMFLFFSDKNRDANKVSEEPAVFTSLQTSGLHRTEGERADKLSLNERVFGGYAQLKTNHFRMGITYSRQMFDGEIQPGDDLYKQYYFRGSTNQQAGIDYQLAFPSVQLFGEVAARENETLAGIQGIVWRPHPQIGISAVYRNYSRSFHSFYGNAFGESSGVRNEAGFYLGSEILLAPKLRMDFYADAYHFPWVRSYTSSPGSGTELFSQLTWSPLSTFECYLRGKTETRPDKISDGGTVLTDVDETTTRVRLHTDWDLSETVTFRNRVEYAGYKKADVTETGWLAFQDLVFHLEKAKTECWIRYAWYNTDGYNSRIYAYENDVLYHFSIPAFYGQGHRMYLNLKWAPGRWLTVYLKGGYSLRPGLETWGSGNDETEGESRVDIRALLRLRW</sequence>
<dbReference type="RefSeq" id="WP_106543163.1">
    <property type="nucleotide sequence ID" value="NZ_BLAU01000001.1"/>
</dbReference>
<dbReference type="EMBL" id="PYGC01000009">
    <property type="protein sequence ID" value="PSK81485.1"/>
    <property type="molecule type" value="Genomic_DNA"/>
</dbReference>
<dbReference type="Pfam" id="PF12836">
    <property type="entry name" value="HHH_3"/>
    <property type="match status" value="1"/>
</dbReference>
<evidence type="ECO:0000313" key="2">
    <source>
        <dbReference type="EMBL" id="PSK81485.1"/>
    </source>
</evidence>
<accession>A0A2P8C936</accession>
<dbReference type="Proteomes" id="UP000396862">
    <property type="component" value="Unassembled WGS sequence"/>
</dbReference>
<keyword evidence="4" id="KW-1185">Reference proteome</keyword>
<reference evidence="1 4" key="2">
    <citation type="submission" date="2019-10" db="EMBL/GenBank/DDBJ databases">
        <title>Prolixibacter strains distinguished by the presence of nitrate reductase genes were adept at nitrate-dependent anaerobic corrosion of metallic iron and carbon steel.</title>
        <authorList>
            <person name="Iino T."/>
            <person name="Shono N."/>
            <person name="Ito K."/>
            <person name="Nakamura R."/>
            <person name="Sueoka K."/>
            <person name="Harayama S."/>
            <person name="Ohkuma M."/>
        </authorList>
    </citation>
    <scope>NUCLEOTIDE SEQUENCE [LARGE SCALE GENOMIC DNA]</scope>
    <source>
        <strain evidence="1 4">MIC1-1</strain>
    </source>
</reference>
<evidence type="ECO:0000313" key="3">
    <source>
        <dbReference type="Proteomes" id="UP000240621"/>
    </source>
</evidence>
<dbReference type="SUPFAM" id="SSF47781">
    <property type="entry name" value="RuvA domain 2-like"/>
    <property type="match status" value="1"/>
</dbReference>
<name>A0A2P8C936_9BACT</name>